<evidence type="ECO:0000259" key="9">
    <source>
        <dbReference type="Pfam" id="PF12719"/>
    </source>
</evidence>
<evidence type="ECO:0000256" key="6">
    <source>
        <dbReference type="ARBA" id="ARBA00023067"/>
    </source>
</evidence>
<keyword evidence="6" id="KW-0226">DNA condensation</keyword>
<evidence type="ECO:0000313" key="11">
    <source>
        <dbReference type="Proteomes" id="UP001316803"/>
    </source>
</evidence>
<dbReference type="GO" id="GO:0000793">
    <property type="term" value="C:condensed chromosome"/>
    <property type="evidence" value="ECO:0007669"/>
    <property type="project" value="TreeGrafter"/>
</dbReference>
<dbReference type="Gene3D" id="1.25.10.10">
    <property type="entry name" value="Leucine-rich Repeat Variant"/>
    <property type="match status" value="1"/>
</dbReference>
<evidence type="ECO:0000256" key="3">
    <source>
        <dbReference type="ARBA" id="ARBA00022454"/>
    </source>
</evidence>
<comment type="similarity">
    <text evidence="2">Belongs to the CND3 (condensin subunit 3) family.</text>
</comment>
<evidence type="ECO:0000313" key="10">
    <source>
        <dbReference type="EMBL" id="KAK5958346.1"/>
    </source>
</evidence>
<protein>
    <submittedName>
        <fullName evidence="10">Chromosome condensation complex Condensin, subunit G</fullName>
    </submittedName>
</protein>
<reference evidence="10 11" key="1">
    <citation type="submission" date="2022-12" db="EMBL/GenBank/DDBJ databases">
        <title>Genomic features and morphological characterization of a novel Knufia sp. strain isolated from spacecraft assembly facility.</title>
        <authorList>
            <person name="Teixeira M."/>
            <person name="Chander A.M."/>
            <person name="Stajich J.E."/>
            <person name="Venkateswaran K."/>
        </authorList>
    </citation>
    <scope>NUCLEOTIDE SEQUENCE [LARGE SCALE GENOMIC DNA]</scope>
    <source>
        <strain evidence="10 11">FJI-L2-BK-P2</strain>
    </source>
</reference>
<evidence type="ECO:0000256" key="7">
    <source>
        <dbReference type="ARBA" id="ARBA00023306"/>
    </source>
</evidence>
<keyword evidence="4" id="KW-0132">Cell division</keyword>
<keyword evidence="7" id="KW-0131">Cell cycle</keyword>
<organism evidence="10 11">
    <name type="scientific">Knufia fluminis</name>
    <dbReference type="NCBI Taxonomy" id="191047"/>
    <lineage>
        <taxon>Eukaryota</taxon>
        <taxon>Fungi</taxon>
        <taxon>Dikarya</taxon>
        <taxon>Ascomycota</taxon>
        <taxon>Pezizomycotina</taxon>
        <taxon>Eurotiomycetes</taxon>
        <taxon>Chaetothyriomycetidae</taxon>
        <taxon>Chaetothyriales</taxon>
        <taxon>Trichomeriaceae</taxon>
        <taxon>Knufia</taxon>
    </lineage>
</organism>
<dbReference type="AlphaFoldDB" id="A0AAN8FGT7"/>
<dbReference type="EMBL" id="JAKLMC020000001">
    <property type="protein sequence ID" value="KAK5958346.1"/>
    <property type="molecule type" value="Genomic_DNA"/>
</dbReference>
<dbReference type="SUPFAM" id="SSF48371">
    <property type="entry name" value="ARM repeat"/>
    <property type="match status" value="1"/>
</dbReference>
<feature type="region of interest" description="Disordered" evidence="8">
    <location>
        <begin position="524"/>
        <end position="582"/>
    </location>
</feature>
<accession>A0AAN8FGT7</accession>
<keyword evidence="11" id="KW-1185">Reference proteome</keyword>
<comment type="subcellular location">
    <subcellularLocation>
        <location evidence="1">Chromosome</location>
    </subcellularLocation>
</comment>
<evidence type="ECO:0000256" key="8">
    <source>
        <dbReference type="SAM" id="MobiDB-lite"/>
    </source>
</evidence>
<name>A0AAN8FGT7_9EURO</name>
<dbReference type="Proteomes" id="UP001316803">
    <property type="component" value="Unassembled WGS sequence"/>
</dbReference>
<dbReference type="InterPro" id="IPR027165">
    <property type="entry name" value="CND3"/>
</dbReference>
<dbReference type="PANTHER" id="PTHR14418">
    <property type="entry name" value="CONDENSIN COMPLEX SUBUNIT 3-RELATED"/>
    <property type="match status" value="1"/>
</dbReference>
<comment type="caution">
    <text evidence="10">The sequence shown here is derived from an EMBL/GenBank/DDBJ whole genome shotgun (WGS) entry which is preliminary data.</text>
</comment>
<feature type="domain" description="Nuclear condensin complex subunit 3 C-terminal" evidence="9">
    <location>
        <begin position="598"/>
        <end position="738"/>
    </location>
</feature>
<evidence type="ECO:0000256" key="4">
    <source>
        <dbReference type="ARBA" id="ARBA00022618"/>
    </source>
</evidence>
<sequence length="805" mass="91417">MSLIERIADIFADAQDTSINHKSLTKRLRKIEAKNENNRSSFEEQVKKCAIRCLEVAKSEKAGQNIVRFICTYCAATQNEEQENEEQEEDGTNITNQIMIVLLPYMSAKDKVVRYRATQIVSQLMGIVQEIEDELYQAIRHELGKRVRDKVPAIRLEAVCALGRLLENEMDEEAQAADQERDEDEEMLDEDDERESTGLLDKLLDVLQNDTNAEVRKALLLNLPIEPKTLPYLLERARDKDAGVRVKLYSKLMPNLGDFRHLSLSMREKLLRWGLRDRDERVRKSAAKMFSTMWIEQIAKTLQQTDADVEEGQPKKKKQVGYYEPDVAALVELLERIDILNAGQDDGVGPEAMREFWSLRPDYFDTVTFDDTFWTDLSAESAFMARSFYDHCSQNEAAQSKAEEDQKFPEVTRFGFHLQRELNRVLELRGTTSEEPDEETLAEQEFIAEQLLHIAHTLDYTDEIGRRKMFSLLRQMLSMSDLPEEITKLTIETLRLTCTSDLAGEKEFIAIVQEAIAEVHDTLNDDNQDEETDDNDNGTNRATTPTDSDSFVSAHSELSVQTDRTARQGPSAQDKRLAKMTPEEQEQYHLRTLLIQLKCLHIAHTMLQNITSDFSSNVSLETMLNTLIIPAIQSREAPLRERAIECLGLACLLSPSLARDNKEMFVYCMRKGHEELRMQCLKILCDCAVTHHSRDKDGDGDGDQGLDLAPFVEAFGYSPEVQLCATTCIAKLMMCGFYKPGAKSVDVDGQEQEEEGDEAVEIFENAIEEAAQSGTKGHELLAKVKAALVADERGRGVIEEGRRQS</sequence>
<proteinExistence type="inferred from homology"/>
<dbReference type="InterPro" id="IPR011989">
    <property type="entry name" value="ARM-like"/>
</dbReference>
<feature type="region of interest" description="Disordered" evidence="8">
    <location>
        <begin position="171"/>
        <end position="192"/>
    </location>
</feature>
<gene>
    <name evidence="10" type="primary">YCG1</name>
    <name evidence="10" type="ORF">OHC33_000188</name>
</gene>
<feature type="compositionally biased region" description="Polar residues" evidence="8">
    <location>
        <begin position="541"/>
        <end position="571"/>
    </location>
</feature>
<dbReference type="GO" id="GO:0000796">
    <property type="term" value="C:condensin complex"/>
    <property type="evidence" value="ECO:0007669"/>
    <property type="project" value="InterPro"/>
</dbReference>
<dbReference type="GO" id="GO:0007076">
    <property type="term" value="P:mitotic chromosome condensation"/>
    <property type="evidence" value="ECO:0007669"/>
    <property type="project" value="InterPro"/>
</dbReference>
<evidence type="ECO:0000256" key="5">
    <source>
        <dbReference type="ARBA" id="ARBA00022776"/>
    </source>
</evidence>
<feature type="compositionally biased region" description="Acidic residues" evidence="8">
    <location>
        <begin position="524"/>
        <end position="536"/>
    </location>
</feature>
<dbReference type="GO" id="GO:0051301">
    <property type="term" value="P:cell division"/>
    <property type="evidence" value="ECO:0007669"/>
    <property type="project" value="UniProtKB-KW"/>
</dbReference>
<dbReference type="Pfam" id="PF12719">
    <property type="entry name" value="Cnd3"/>
    <property type="match status" value="1"/>
</dbReference>
<dbReference type="PANTHER" id="PTHR14418:SF5">
    <property type="entry name" value="CONDENSIN COMPLEX SUBUNIT 3"/>
    <property type="match status" value="1"/>
</dbReference>
<keyword evidence="3" id="KW-0158">Chromosome</keyword>
<evidence type="ECO:0000256" key="2">
    <source>
        <dbReference type="ARBA" id="ARBA00006533"/>
    </source>
</evidence>
<keyword evidence="5" id="KW-0498">Mitosis</keyword>
<dbReference type="InterPro" id="IPR025977">
    <property type="entry name" value="Cnd3_C"/>
</dbReference>
<dbReference type="InterPro" id="IPR016024">
    <property type="entry name" value="ARM-type_fold"/>
</dbReference>
<evidence type="ECO:0000256" key="1">
    <source>
        <dbReference type="ARBA" id="ARBA00004286"/>
    </source>
</evidence>